<accession>A0AA36UK03</accession>
<organism evidence="1 2">
    <name type="scientific">Neisseria macacae ATCC 33926</name>
    <dbReference type="NCBI Taxonomy" id="997348"/>
    <lineage>
        <taxon>Bacteria</taxon>
        <taxon>Pseudomonadati</taxon>
        <taxon>Pseudomonadota</taxon>
        <taxon>Betaproteobacteria</taxon>
        <taxon>Neisseriales</taxon>
        <taxon>Neisseriaceae</taxon>
        <taxon>Neisseria</taxon>
    </lineage>
</organism>
<dbReference type="Proteomes" id="UP000004982">
    <property type="component" value="Unassembled WGS sequence"/>
</dbReference>
<sequence length="53" mass="6353">MKEVRILTLIRRAGLEAADVGLVFGLQRVTFIWMWRTKINEIELQLKYYNELI</sequence>
<comment type="caution">
    <text evidence="1">The sequence shown here is derived from an EMBL/GenBank/DDBJ whole genome shotgun (WGS) entry which is preliminary data.</text>
</comment>
<reference evidence="1 2" key="1">
    <citation type="submission" date="2011-05" db="EMBL/GenBank/DDBJ databases">
        <authorList>
            <person name="Muzny D."/>
            <person name="Qin X."/>
            <person name="Deng J."/>
            <person name="Jiang H."/>
            <person name="Liu Y."/>
            <person name="Qu J."/>
            <person name="Song X.-Z."/>
            <person name="Zhang L."/>
            <person name="Thornton R."/>
            <person name="Coyle M."/>
            <person name="Francisco L."/>
            <person name="Jackson L."/>
            <person name="Javaid M."/>
            <person name="Korchina V."/>
            <person name="Kovar C."/>
            <person name="Mata R."/>
            <person name="Mathew T."/>
            <person name="Ngo R."/>
            <person name="Nguyen L."/>
            <person name="Nguyen N."/>
            <person name="Okwuonu G."/>
            <person name="Ongeri F."/>
            <person name="Pham C."/>
            <person name="Simmons D."/>
            <person name="Wilczek-Boney K."/>
            <person name="Hale W."/>
            <person name="Jakkamsetti A."/>
            <person name="Pham P."/>
            <person name="Ruth R."/>
            <person name="San Lucas F."/>
            <person name="Warren J."/>
            <person name="Zhang J."/>
            <person name="Zhao Z."/>
            <person name="Zhou C."/>
            <person name="Zhu D."/>
            <person name="Lee S."/>
            <person name="Bess C."/>
            <person name="Blankenburg K."/>
            <person name="Forbes L."/>
            <person name="Fu Q."/>
            <person name="Gubbala S."/>
            <person name="Hirani K."/>
            <person name="Jayaseelan J.C."/>
            <person name="Lara F."/>
            <person name="Munidasa M."/>
            <person name="Palculict T."/>
            <person name="Patil S."/>
            <person name="Pu L.-L."/>
            <person name="Saada N."/>
            <person name="Tang L."/>
            <person name="Weissenberger G."/>
            <person name="Zhu Y."/>
            <person name="Hemphill L."/>
            <person name="Shang Y."/>
            <person name="Youmans B."/>
            <person name="Ayvaz T."/>
            <person name="Ross M."/>
            <person name="Santibanez J."/>
            <person name="Aqrawi P."/>
            <person name="Gross S."/>
            <person name="Joshi V."/>
            <person name="Fowler G."/>
            <person name="Nazareth L."/>
            <person name="Reid J."/>
            <person name="Worley K."/>
            <person name="Petrosino J."/>
            <person name="Highlander S."/>
            <person name="Gibbs R."/>
        </authorList>
    </citation>
    <scope>NUCLEOTIDE SEQUENCE [LARGE SCALE GENOMIC DNA]</scope>
    <source>
        <strain evidence="1 2">ATCC 33926</strain>
    </source>
</reference>
<evidence type="ECO:0000313" key="1">
    <source>
        <dbReference type="EMBL" id="EGQ77412.1"/>
    </source>
</evidence>
<gene>
    <name evidence="1" type="ORF">HMPREF9418_1029</name>
</gene>
<dbReference type="AlphaFoldDB" id="A0AA36UK03"/>
<dbReference type="EMBL" id="AFQE01000048">
    <property type="protein sequence ID" value="EGQ77412.1"/>
    <property type="molecule type" value="Genomic_DNA"/>
</dbReference>
<name>A0AA36UK03_9NEIS</name>
<proteinExistence type="predicted"/>
<evidence type="ECO:0000313" key="2">
    <source>
        <dbReference type="Proteomes" id="UP000004982"/>
    </source>
</evidence>
<protein>
    <submittedName>
        <fullName evidence="1">ArsR family transcriptional regulator</fullName>
    </submittedName>
</protein>